<dbReference type="Gene3D" id="1.10.1660.10">
    <property type="match status" value="1"/>
</dbReference>
<evidence type="ECO:0000259" key="3">
    <source>
        <dbReference type="PROSITE" id="PS50110"/>
    </source>
</evidence>
<dbReference type="CDD" id="cd00156">
    <property type="entry name" value="REC"/>
    <property type="match status" value="1"/>
</dbReference>
<comment type="caution">
    <text evidence="4">The sequence shown here is derived from an EMBL/GenBank/DDBJ whole genome shotgun (WGS) entry which is preliminary data.</text>
</comment>
<dbReference type="SUPFAM" id="SSF46955">
    <property type="entry name" value="Putative DNA-binding domain"/>
    <property type="match status" value="1"/>
</dbReference>
<keyword evidence="5" id="KW-1185">Reference proteome</keyword>
<name>A0A3P3QQU8_9GAMM</name>
<evidence type="ECO:0000256" key="1">
    <source>
        <dbReference type="ARBA" id="ARBA00022553"/>
    </source>
</evidence>
<sequence length="192" mass="21429">MNKSKHTEPLLSTQQAADLLGVSLRTVQLWVEKGALDAWKTPGGHRRVTQSSVERLLLKNQTQPIDNSVRILLAEDDELLKQLYSLQIESWGLPISLQSVTNGIAGLLKIGEWAPQILISDLQMPELDGFQMIRELQLSPRHENMKIIVVTALTDAEIAAGGGLPSSVQLMRKPLLFSDLKDRLEKLLQELH</sequence>
<dbReference type="AlphaFoldDB" id="A0A3P3QQU8"/>
<dbReference type="InterPro" id="IPR009061">
    <property type="entry name" value="DNA-bd_dom_put_sf"/>
</dbReference>
<evidence type="ECO:0000313" key="4">
    <source>
        <dbReference type="EMBL" id="RRJ23592.1"/>
    </source>
</evidence>
<dbReference type="CDD" id="cd04762">
    <property type="entry name" value="HTH_MerR-trunc"/>
    <property type="match status" value="1"/>
</dbReference>
<dbReference type="SUPFAM" id="SSF52172">
    <property type="entry name" value="CheY-like"/>
    <property type="match status" value="1"/>
</dbReference>
<dbReference type="GO" id="GO:0003677">
    <property type="term" value="F:DNA binding"/>
    <property type="evidence" value="ECO:0007669"/>
    <property type="project" value="InterPro"/>
</dbReference>
<dbReference type="InterPro" id="IPR011006">
    <property type="entry name" value="CheY-like_superfamily"/>
</dbReference>
<dbReference type="EMBL" id="RRCF01000001">
    <property type="protein sequence ID" value="RRJ23592.1"/>
    <property type="molecule type" value="Genomic_DNA"/>
</dbReference>
<keyword evidence="1 2" id="KW-0597">Phosphoprotein</keyword>
<protein>
    <submittedName>
        <fullName evidence="4">Response regulator</fullName>
    </submittedName>
</protein>
<dbReference type="GO" id="GO:0000160">
    <property type="term" value="P:phosphorelay signal transduction system"/>
    <property type="evidence" value="ECO:0007669"/>
    <property type="project" value="InterPro"/>
</dbReference>
<dbReference type="Pfam" id="PF00072">
    <property type="entry name" value="Response_reg"/>
    <property type="match status" value="1"/>
</dbReference>
<dbReference type="RefSeq" id="WP_046518262.1">
    <property type="nucleotide sequence ID" value="NZ_LAVS01000001.1"/>
</dbReference>
<organism evidence="4 5">
    <name type="scientific">Rheinheimera mesophila</name>
    <dbReference type="NCBI Taxonomy" id="1547515"/>
    <lineage>
        <taxon>Bacteria</taxon>
        <taxon>Pseudomonadati</taxon>
        <taxon>Pseudomonadota</taxon>
        <taxon>Gammaproteobacteria</taxon>
        <taxon>Chromatiales</taxon>
        <taxon>Chromatiaceae</taxon>
        <taxon>Rheinheimera</taxon>
    </lineage>
</organism>
<dbReference type="NCBIfam" id="TIGR01764">
    <property type="entry name" value="excise"/>
    <property type="match status" value="1"/>
</dbReference>
<dbReference type="PANTHER" id="PTHR44591">
    <property type="entry name" value="STRESS RESPONSE REGULATOR PROTEIN 1"/>
    <property type="match status" value="1"/>
</dbReference>
<dbReference type="InterPro" id="IPR010093">
    <property type="entry name" value="SinI_DNA-bd"/>
</dbReference>
<gene>
    <name evidence="4" type="ORF">EIK76_05895</name>
</gene>
<dbReference type="Proteomes" id="UP000276260">
    <property type="component" value="Unassembled WGS sequence"/>
</dbReference>
<reference evidence="4 5" key="1">
    <citation type="submission" date="2018-11" db="EMBL/GenBank/DDBJ databases">
        <title>Draft genome analysis of Rheinheimera mesophila isolated from an industrial waste site.</title>
        <authorList>
            <person name="Yu Q."/>
            <person name="Qi Y."/>
            <person name="Zhang H."/>
            <person name="Lu Y."/>
            <person name="Pu J."/>
        </authorList>
    </citation>
    <scope>NUCLEOTIDE SEQUENCE [LARGE SCALE GENOMIC DNA]</scope>
    <source>
        <strain evidence="4 5">IITR13</strain>
    </source>
</reference>
<proteinExistence type="predicted"/>
<dbReference type="Pfam" id="PF12728">
    <property type="entry name" value="HTH_17"/>
    <property type="match status" value="1"/>
</dbReference>
<dbReference type="PANTHER" id="PTHR44591:SF23">
    <property type="entry name" value="CHEY SUBFAMILY"/>
    <property type="match status" value="1"/>
</dbReference>
<dbReference type="InterPro" id="IPR001789">
    <property type="entry name" value="Sig_transdc_resp-reg_receiver"/>
</dbReference>
<accession>A0A3P3QQU8</accession>
<dbReference type="Gene3D" id="3.40.50.2300">
    <property type="match status" value="1"/>
</dbReference>
<evidence type="ECO:0000256" key="2">
    <source>
        <dbReference type="PROSITE-ProRule" id="PRU00169"/>
    </source>
</evidence>
<dbReference type="SMART" id="SM00448">
    <property type="entry name" value="REC"/>
    <property type="match status" value="1"/>
</dbReference>
<feature type="modified residue" description="4-aspartylphosphate" evidence="2">
    <location>
        <position position="121"/>
    </location>
</feature>
<dbReference type="InterPro" id="IPR041657">
    <property type="entry name" value="HTH_17"/>
</dbReference>
<dbReference type="OrthoDB" id="5703386at2"/>
<feature type="domain" description="Response regulatory" evidence="3">
    <location>
        <begin position="70"/>
        <end position="188"/>
    </location>
</feature>
<evidence type="ECO:0000313" key="5">
    <source>
        <dbReference type="Proteomes" id="UP000276260"/>
    </source>
</evidence>
<dbReference type="PROSITE" id="PS50110">
    <property type="entry name" value="RESPONSE_REGULATORY"/>
    <property type="match status" value="1"/>
</dbReference>
<dbReference type="InterPro" id="IPR050595">
    <property type="entry name" value="Bact_response_regulator"/>
</dbReference>